<proteinExistence type="predicted"/>
<evidence type="ECO:0000313" key="2">
    <source>
        <dbReference type="EMBL" id="MPM43511.1"/>
    </source>
</evidence>
<comment type="caution">
    <text evidence="2">The sequence shown here is derived from an EMBL/GenBank/DDBJ whole genome shotgun (WGS) entry which is preliminary data.</text>
</comment>
<organism evidence="2">
    <name type="scientific">bioreactor metagenome</name>
    <dbReference type="NCBI Taxonomy" id="1076179"/>
    <lineage>
        <taxon>unclassified sequences</taxon>
        <taxon>metagenomes</taxon>
        <taxon>ecological metagenomes</taxon>
    </lineage>
</organism>
<protein>
    <submittedName>
        <fullName evidence="2">Uncharacterized protein</fullName>
    </submittedName>
</protein>
<feature type="region of interest" description="Disordered" evidence="1">
    <location>
        <begin position="200"/>
        <end position="236"/>
    </location>
</feature>
<dbReference type="AlphaFoldDB" id="A0A644ZUE0"/>
<sequence length="236" mass="25890">MISLAQNSDGNFYFVENSRDLALIFEKELNSALAVAAQRVRIRIQCPPGIRPRGILGHQCRIDGQVLEIDFNQIYAGHDKVLILQFDLPAGQDGLTQNLADFEVEYLTGEAKSAPPVTGRIAVAFAADASRVQSGLDKEVSGSVALQQAALLREEAIRAADAGDFDAGTRQMRQAQKLLESNAALTQDAAVAEAAERQKTAVSKFEPASPEVYNRQRKEIRGSNYQEQNSQIFKQR</sequence>
<evidence type="ECO:0000256" key="1">
    <source>
        <dbReference type="SAM" id="MobiDB-lite"/>
    </source>
</evidence>
<gene>
    <name evidence="2" type="ORF">SDC9_90188</name>
</gene>
<reference evidence="2" key="1">
    <citation type="submission" date="2019-08" db="EMBL/GenBank/DDBJ databases">
        <authorList>
            <person name="Kucharzyk K."/>
            <person name="Murdoch R.W."/>
            <person name="Higgins S."/>
            <person name="Loffler F."/>
        </authorList>
    </citation>
    <scope>NUCLEOTIDE SEQUENCE</scope>
</reference>
<dbReference type="EMBL" id="VSSQ01010131">
    <property type="protein sequence ID" value="MPM43511.1"/>
    <property type="molecule type" value="Genomic_DNA"/>
</dbReference>
<name>A0A644ZUE0_9ZZZZ</name>
<accession>A0A644ZUE0</accession>
<feature type="compositionally biased region" description="Polar residues" evidence="1">
    <location>
        <begin position="223"/>
        <end position="236"/>
    </location>
</feature>